<proteinExistence type="predicted"/>
<feature type="transmembrane region" description="Helical" evidence="1">
    <location>
        <begin position="231"/>
        <end position="248"/>
    </location>
</feature>
<keyword evidence="2" id="KW-0808">Transferase</keyword>
<feature type="transmembrane region" description="Helical" evidence="1">
    <location>
        <begin position="159"/>
        <end position="178"/>
    </location>
</feature>
<keyword evidence="1" id="KW-0812">Transmembrane</keyword>
<keyword evidence="2" id="KW-0418">Kinase</keyword>
<gene>
    <name evidence="2" type="ORF">AB8B22_05300</name>
</gene>
<evidence type="ECO:0000313" key="2">
    <source>
        <dbReference type="EMBL" id="XDU65845.1"/>
    </source>
</evidence>
<dbReference type="PANTHER" id="PTHR31303:SF1">
    <property type="entry name" value="CTP-DEPENDENT DIACYLGLYCEROL KINASE 1"/>
    <property type="match status" value="1"/>
</dbReference>
<dbReference type="EMBL" id="CP165644">
    <property type="protein sequence ID" value="XDU65845.1"/>
    <property type="molecule type" value="Genomic_DNA"/>
</dbReference>
<feature type="transmembrane region" description="Helical" evidence="1">
    <location>
        <begin position="6"/>
        <end position="25"/>
    </location>
</feature>
<keyword evidence="1" id="KW-0472">Membrane</keyword>
<feature type="transmembrane region" description="Helical" evidence="1">
    <location>
        <begin position="62"/>
        <end position="78"/>
    </location>
</feature>
<dbReference type="GO" id="GO:0004143">
    <property type="term" value="F:ATP-dependent diacylglycerol kinase activity"/>
    <property type="evidence" value="ECO:0007669"/>
    <property type="project" value="InterPro"/>
</dbReference>
<dbReference type="InterPro" id="IPR037997">
    <property type="entry name" value="Dgk1-like"/>
</dbReference>
<dbReference type="AlphaFoldDB" id="A0AB39VDQ9"/>
<feature type="transmembrane region" description="Helical" evidence="1">
    <location>
        <begin position="98"/>
        <end position="114"/>
    </location>
</feature>
<feature type="transmembrane region" description="Helical" evidence="1">
    <location>
        <begin position="185"/>
        <end position="204"/>
    </location>
</feature>
<protein>
    <submittedName>
        <fullName evidence="2">Diacylglycerol/polyprenol kinase family protein</fullName>
        <ecNumber evidence="2">2.7.1.-</ecNumber>
    </submittedName>
</protein>
<reference evidence="2" key="1">
    <citation type="submission" date="2024-07" db="EMBL/GenBank/DDBJ databases">
        <authorList>
            <person name="Li X.-J."/>
            <person name="Wang X."/>
        </authorList>
    </citation>
    <scope>NUCLEOTIDE SEQUENCE</scope>
    <source>
        <strain evidence="2">HSP-334</strain>
    </source>
</reference>
<dbReference type="EC" id="2.7.1.-" evidence="2"/>
<name>A0AB39VDQ9_9FUSO</name>
<dbReference type="KEGG" id="lrug:AB8B22_05300"/>
<accession>A0AB39VDQ9</accession>
<keyword evidence="1" id="KW-1133">Transmembrane helix</keyword>
<sequence length="253" mass="29143">MKIMPYEIFLIMAIIVMFLVFFFILNKLEKAKKFDSELNRKILHIGTGICGVSLPFLFKTKISVIILVLCFFAIIAIVRNLKNTGAKDVLETKSRKTWGDVYFVSTLAFLWIFSSDDKIMYCLPIVILMFSDAFAALIGKFYGKYKYDTGFGTKSLEGSIIFFLSTYILCSNFFLLFSDIKNMNIVLISLLISTLTMIIEAISWNGLDNFFIPLYVYLFLRLNLQKDTVDLVNRLILILGLLTIVYLNRKKLH</sequence>
<dbReference type="RefSeq" id="WP_369710333.1">
    <property type="nucleotide sequence ID" value="NZ_CP165644.1"/>
</dbReference>
<feature type="transmembrane region" description="Helical" evidence="1">
    <location>
        <begin position="121"/>
        <end position="139"/>
    </location>
</feature>
<dbReference type="PANTHER" id="PTHR31303">
    <property type="entry name" value="CTP-DEPENDENT DIACYLGLYCEROL KINASE 1"/>
    <property type="match status" value="1"/>
</dbReference>
<evidence type="ECO:0000256" key="1">
    <source>
        <dbReference type="SAM" id="Phobius"/>
    </source>
</evidence>
<organism evidence="2">
    <name type="scientific">Leptotrichia rugosa</name>
    <dbReference type="NCBI Taxonomy" id="3239302"/>
    <lineage>
        <taxon>Bacteria</taxon>
        <taxon>Fusobacteriati</taxon>
        <taxon>Fusobacteriota</taxon>
        <taxon>Fusobacteriia</taxon>
        <taxon>Fusobacteriales</taxon>
        <taxon>Leptotrichiaceae</taxon>
        <taxon>Leptotrichia</taxon>
    </lineage>
</organism>